<evidence type="ECO:0000313" key="2">
    <source>
        <dbReference type="EMBL" id="PYH48635.1"/>
    </source>
</evidence>
<evidence type="ECO:0000313" key="3">
    <source>
        <dbReference type="Proteomes" id="UP000248349"/>
    </source>
</evidence>
<keyword evidence="1" id="KW-1133">Transmembrane helix</keyword>
<name>A0A318ZPS3_9EURO</name>
<accession>A0A318ZPS3</accession>
<gene>
    <name evidence="2" type="ORF">BP01DRAFT_421069</name>
</gene>
<keyword evidence="3" id="KW-1185">Reference proteome</keyword>
<feature type="transmembrane region" description="Helical" evidence="1">
    <location>
        <begin position="97"/>
        <end position="115"/>
    </location>
</feature>
<dbReference type="EMBL" id="KZ821221">
    <property type="protein sequence ID" value="PYH48635.1"/>
    <property type="molecule type" value="Genomic_DNA"/>
</dbReference>
<protein>
    <submittedName>
        <fullName evidence="2">Uncharacterized protein</fullName>
    </submittedName>
</protein>
<evidence type="ECO:0000256" key="1">
    <source>
        <dbReference type="SAM" id="Phobius"/>
    </source>
</evidence>
<feature type="transmembrane region" description="Helical" evidence="1">
    <location>
        <begin position="127"/>
        <end position="147"/>
    </location>
</feature>
<dbReference type="OrthoDB" id="4771706at2759"/>
<reference evidence="2 3" key="1">
    <citation type="submission" date="2016-12" db="EMBL/GenBank/DDBJ databases">
        <title>The genomes of Aspergillus section Nigri reveals drivers in fungal speciation.</title>
        <authorList>
            <consortium name="DOE Joint Genome Institute"/>
            <person name="Vesth T.C."/>
            <person name="Nybo J."/>
            <person name="Theobald S."/>
            <person name="Brandl J."/>
            <person name="Frisvad J.C."/>
            <person name="Nielsen K.F."/>
            <person name="Lyhne E.K."/>
            <person name="Kogle M.E."/>
            <person name="Kuo A."/>
            <person name="Riley R."/>
            <person name="Clum A."/>
            <person name="Nolan M."/>
            <person name="Lipzen A."/>
            <person name="Salamov A."/>
            <person name="Henrissat B."/>
            <person name="Wiebenga A."/>
            <person name="De Vries R.P."/>
            <person name="Grigoriev I.V."/>
            <person name="Mortensen U.H."/>
            <person name="Andersen M.R."/>
            <person name="Baker S.E."/>
        </authorList>
    </citation>
    <scope>NUCLEOTIDE SEQUENCE [LARGE SCALE GENOMIC DNA]</scope>
    <source>
        <strain evidence="2 3">JOP 1030-1</strain>
    </source>
</reference>
<dbReference type="AlphaFoldDB" id="A0A318ZPS3"/>
<proteinExistence type="predicted"/>
<feature type="transmembrane region" description="Helical" evidence="1">
    <location>
        <begin position="159"/>
        <end position="176"/>
    </location>
</feature>
<sequence length="181" mass="20232">MDETMNARTIPSQSATAEEVRKYIIQALVTKHHVTVDFATEQAMHWDIGRGCELRAATLDHLQRVFGDNVGLCLYRAIREDERVCCEQDHFTQISKHAATTASVLVATMFGLLFLPELGLQAPQDRIIWAAYPGPWLGFAVCAIHYGYRRNEQGSLQTMGWYIAGFSGVVMAVELAKRNAS</sequence>
<keyword evidence="1" id="KW-0812">Transmembrane</keyword>
<dbReference type="RefSeq" id="XP_025434617.1">
    <property type="nucleotide sequence ID" value="XM_025579493.1"/>
</dbReference>
<organism evidence="2 3">
    <name type="scientific">Aspergillus saccharolyticus JOP 1030-1</name>
    <dbReference type="NCBI Taxonomy" id="1450539"/>
    <lineage>
        <taxon>Eukaryota</taxon>
        <taxon>Fungi</taxon>
        <taxon>Dikarya</taxon>
        <taxon>Ascomycota</taxon>
        <taxon>Pezizomycotina</taxon>
        <taxon>Eurotiomycetes</taxon>
        <taxon>Eurotiomycetidae</taxon>
        <taxon>Eurotiales</taxon>
        <taxon>Aspergillaceae</taxon>
        <taxon>Aspergillus</taxon>
        <taxon>Aspergillus subgen. Circumdati</taxon>
    </lineage>
</organism>
<dbReference type="Proteomes" id="UP000248349">
    <property type="component" value="Unassembled WGS sequence"/>
</dbReference>
<keyword evidence="1" id="KW-0472">Membrane</keyword>
<dbReference type="GeneID" id="37080722"/>